<name>A0A3P8WLD8_CYNSE</name>
<comment type="subcellular location">
    <subcellularLocation>
        <location evidence="1">Cytoplasm</location>
    </subcellularLocation>
</comment>
<evidence type="ECO:0000259" key="5">
    <source>
        <dbReference type="Pfam" id="PF07894"/>
    </source>
</evidence>
<feature type="compositionally biased region" description="Basic and acidic residues" evidence="4">
    <location>
        <begin position="869"/>
        <end position="889"/>
    </location>
</feature>
<dbReference type="SUPFAM" id="SSF56024">
    <property type="entry name" value="Phospholipase D/nuclease"/>
    <property type="match status" value="1"/>
</dbReference>
<feature type="compositionally biased region" description="Polar residues" evidence="4">
    <location>
        <begin position="842"/>
        <end position="851"/>
    </location>
</feature>
<dbReference type="FunFam" id="3.30.870.10:FF:000004">
    <property type="entry name" value="protein FAM83H isoform X2"/>
    <property type="match status" value="1"/>
</dbReference>
<feature type="region of interest" description="Disordered" evidence="4">
    <location>
        <begin position="499"/>
        <end position="673"/>
    </location>
</feature>
<dbReference type="Ensembl" id="ENSCSET00000028649.1">
    <property type="protein sequence ID" value="ENSCSEP00000028273.1"/>
    <property type="gene ID" value="ENSCSEG00000018065.1"/>
</dbReference>
<dbReference type="CTD" id="565918"/>
<evidence type="ECO:0000313" key="7">
    <source>
        <dbReference type="Proteomes" id="UP000265120"/>
    </source>
</evidence>
<dbReference type="FunCoup" id="A0A3P8WLD8">
    <property type="interactions" value="1035"/>
</dbReference>
<feature type="region of interest" description="Disordered" evidence="4">
    <location>
        <begin position="1005"/>
        <end position="1137"/>
    </location>
</feature>
<evidence type="ECO:0000256" key="2">
    <source>
        <dbReference type="ARBA" id="ARBA00006937"/>
    </source>
</evidence>
<evidence type="ECO:0000256" key="1">
    <source>
        <dbReference type="ARBA" id="ARBA00004496"/>
    </source>
</evidence>
<dbReference type="OMA" id="TSSRQYM"/>
<dbReference type="RefSeq" id="XP_008329964.1">
    <property type="nucleotide sequence ID" value="XM_008331742.2"/>
</dbReference>
<feature type="region of interest" description="Disordered" evidence="4">
    <location>
        <begin position="1160"/>
        <end position="1188"/>
    </location>
</feature>
<dbReference type="Proteomes" id="UP000265120">
    <property type="component" value="Chromosome 18"/>
</dbReference>
<feature type="compositionally biased region" description="Basic and acidic residues" evidence="4">
    <location>
        <begin position="770"/>
        <end position="835"/>
    </location>
</feature>
<dbReference type="GO" id="GO:0045095">
    <property type="term" value="C:keratin filament"/>
    <property type="evidence" value="ECO:0007669"/>
    <property type="project" value="TreeGrafter"/>
</dbReference>
<dbReference type="GO" id="GO:0005737">
    <property type="term" value="C:cytoplasm"/>
    <property type="evidence" value="ECO:0007669"/>
    <property type="project" value="UniProtKB-SubCell"/>
</dbReference>
<dbReference type="GO" id="GO:0030335">
    <property type="term" value="P:positive regulation of cell migration"/>
    <property type="evidence" value="ECO:0007669"/>
    <property type="project" value="TreeGrafter"/>
</dbReference>
<keyword evidence="7" id="KW-1185">Reference proteome</keyword>
<reference evidence="6 7" key="1">
    <citation type="journal article" date="2014" name="Nat. Genet.">
        <title>Whole-genome sequence of a flatfish provides insights into ZW sex chromosome evolution and adaptation to a benthic lifestyle.</title>
        <authorList>
            <person name="Chen S."/>
            <person name="Zhang G."/>
            <person name="Shao C."/>
            <person name="Huang Q."/>
            <person name="Liu G."/>
            <person name="Zhang P."/>
            <person name="Song W."/>
            <person name="An N."/>
            <person name="Chalopin D."/>
            <person name="Volff J.N."/>
            <person name="Hong Y."/>
            <person name="Li Q."/>
            <person name="Sha Z."/>
            <person name="Zhou H."/>
            <person name="Xie M."/>
            <person name="Yu Q."/>
            <person name="Liu Y."/>
            <person name="Xiang H."/>
            <person name="Wang N."/>
            <person name="Wu K."/>
            <person name="Yang C."/>
            <person name="Zhou Q."/>
            <person name="Liao X."/>
            <person name="Yang L."/>
            <person name="Hu Q."/>
            <person name="Zhang J."/>
            <person name="Meng L."/>
            <person name="Jin L."/>
            <person name="Tian Y."/>
            <person name="Lian J."/>
            <person name="Yang J."/>
            <person name="Miao G."/>
            <person name="Liu S."/>
            <person name="Liang Z."/>
            <person name="Yan F."/>
            <person name="Li Y."/>
            <person name="Sun B."/>
            <person name="Zhang H."/>
            <person name="Zhang J."/>
            <person name="Zhu Y."/>
            <person name="Du M."/>
            <person name="Zhao Y."/>
            <person name="Schartl M."/>
            <person name="Tang Q."/>
            <person name="Wang J."/>
        </authorList>
    </citation>
    <scope>NUCLEOTIDE SEQUENCE</scope>
</reference>
<dbReference type="AlphaFoldDB" id="A0A3P8WLD8"/>
<feature type="compositionally biased region" description="Basic and acidic residues" evidence="4">
    <location>
        <begin position="1166"/>
        <end position="1184"/>
    </location>
</feature>
<feature type="compositionally biased region" description="Basic and acidic residues" evidence="4">
    <location>
        <begin position="958"/>
        <end position="973"/>
    </location>
</feature>
<sequence>MAHRSQSSSIGENPLDPNYLPPHYREEYRLAIDALIENDIQGYFEFLQTADVVSFLSQPEIEHIRSTTQMPCRTTSMTELTYLDGSDQDDGSSDTYWPVQSDLAAPGLDLGWPLPQHSFVGPTEVTTLVNPSDPDMPSIKEQARRLIKSARHVIAVVMDTFSDVDIFADLLDAAARHIPVYILLDEQEAHHFVSMVVNCKVNLDLIHMMRVRTVAGITYYSRTGKSFKGQVKDRFLLADCRAVLSGNYSFMWSYEKIHRCIAHLFLGELVATFDEEFRILYAQSEPLVIDPSDAALTISDTSSSSGYLSNQFGLKRTQSLRNPIGFRRQLENSSAFPYGDTERNLALPFRRNDPFRHTIEPGAGITIGKYSQQQFRLQQSFLEQGRSIVSRQMELSAFQRHSYAEGTQENYASSRQFMKHRVLNNLDEMDYHREQNQGSHFYSEGPGPGSSHGHYDRLQGRPPHLAIDQYSESSFRSDLEPPPAVYGQDYFSSEDLHASEGHQAPPVAGRYGGGSSSKRPTIGQAYACQSSPTQLHPPEKKPFPKQSDQEHDQDPTVKQGLRSWRINSYLSTYEDGGEEGLTQPLGPDAFEDSSSSQQPTAPDNPSPRFGRKEPPHVPSKPRPDILRPRFGKPILPNSSNKDSTTAGNDLHPSVSDLKPYTLDKREREIERERNIERAATMEVGADVDVKEGPERFLSKHESFRSRVNPLLQRSSRLRSSLIFSSSKAEIHSGSLGLKPATEEEEELDTVRTSSIVAQILEKRRSLSREPFEWRKKAEEREKEKEKEKEIEMEKEKQREEKEKKYHLEQERESRIKDEIKAKEEPHMTIQEEKTPPELPEATLSSSLNMNDPANRLQYFKDLAAKRKASKMETETSLKAPEPAEKKPDLLNKPSINVTSTKVTTLPVSSVEPEPKKSDISSKLAELTRRPSFSSSKPPVIPAKPSASLLKPSETSLSQKEENASEGQRKDLFKSLKPLPSPKLFKKDQLKLKGLNPRRISCGEEVLTATDATDAEKSELKKSRSHSSSTLLHDDSREGHQRFMGSSTSINTLGEGKGEGKTIDFLKKQTQRLKGFLGPKDKDKKGSNDDRGMSTVKEITSELSSRHSTSSKETGSTNADQTNHKTTTGTTGSSRYQATSNSVLFSSNLRDDTKVILEQISANSQKNRIEREETGGDSESGDKGLENSLIKRNRFLRPAGNVQEREGLLKRIESLRKEKKVYSRFEMGNSLG</sequence>
<feature type="region of interest" description="Disordered" evidence="4">
    <location>
        <begin position="770"/>
        <end position="981"/>
    </location>
</feature>
<dbReference type="PANTHER" id="PTHR16181">
    <property type="entry name" value="PROTEIN FAM83A-RELATED"/>
    <property type="match status" value="1"/>
</dbReference>
<feature type="domain" description="Scaffolding anchor of CK1" evidence="5">
    <location>
        <begin position="13"/>
        <end position="286"/>
    </location>
</feature>
<reference evidence="6" key="2">
    <citation type="submission" date="2025-08" db="UniProtKB">
        <authorList>
            <consortium name="Ensembl"/>
        </authorList>
    </citation>
    <scope>IDENTIFICATION</scope>
</reference>
<comment type="similarity">
    <text evidence="2">Belongs to the FAM83 family.</text>
</comment>
<dbReference type="Pfam" id="PF07894">
    <property type="entry name" value="SACK1"/>
    <property type="match status" value="1"/>
</dbReference>
<dbReference type="KEGG" id="csem:103394433"/>
<feature type="compositionally biased region" description="Basic and acidic residues" evidence="4">
    <location>
        <begin position="1078"/>
        <end position="1091"/>
    </location>
</feature>
<dbReference type="GeneTree" id="ENSGT00940000159342"/>
<dbReference type="OrthoDB" id="9832446at2759"/>
<dbReference type="GO" id="GO:0019901">
    <property type="term" value="F:protein kinase binding"/>
    <property type="evidence" value="ECO:0007669"/>
    <property type="project" value="TreeGrafter"/>
</dbReference>
<protein>
    <submittedName>
        <fullName evidence="6">Family with sequence similarity 83 member Hb</fullName>
    </submittedName>
</protein>
<evidence type="ECO:0000256" key="3">
    <source>
        <dbReference type="ARBA" id="ARBA00022490"/>
    </source>
</evidence>
<dbReference type="GeneID" id="103394433"/>
<dbReference type="InParanoid" id="A0A3P8WLD8"/>
<dbReference type="GO" id="GO:0045104">
    <property type="term" value="P:intermediate filament cytoskeleton organization"/>
    <property type="evidence" value="ECO:0007669"/>
    <property type="project" value="TreeGrafter"/>
</dbReference>
<proteinExistence type="inferred from homology"/>
<dbReference type="PANTHER" id="PTHR16181:SF26">
    <property type="entry name" value="PROTEIN FAM83H"/>
    <property type="match status" value="1"/>
</dbReference>
<feature type="compositionally biased region" description="Basic and acidic residues" evidence="4">
    <location>
        <begin position="1031"/>
        <end position="1040"/>
    </location>
</feature>
<feature type="region of interest" description="Disordered" evidence="4">
    <location>
        <begin position="728"/>
        <end position="751"/>
    </location>
</feature>
<dbReference type="GO" id="GO:0007165">
    <property type="term" value="P:signal transduction"/>
    <property type="evidence" value="ECO:0007669"/>
    <property type="project" value="TreeGrafter"/>
</dbReference>
<feature type="compositionally biased region" description="Basic and acidic residues" evidence="4">
    <location>
        <begin position="537"/>
        <end position="555"/>
    </location>
</feature>
<evidence type="ECO:0000256" key="4">
    <source>
        <dbReference type="SAM" id="MobiDB-lite"/>
    </source>
</evidence>
<feature type="compositionally biased region" description="Basic and acidic residues" evidence="4">
    <location>
        <begin position="610"/>
        <end position="627"/>
    </location>
</feature>
<dbReference type="InterPro" id="IPR050944">
    <property type="entry name" value="FAM83"/>
</dbReference>
<reference evidence="6" key="3">
    <citation type="submission" date="2025-09" db="UniProtKB">
        <authorList>
            <consortium name="Ensembl"/>
        </authorList>
    </citation>
    <scope>IDENTIFICATION</scope>
</reference>
<accession>A0A3P8WLD8</accession>
<dbReference type="GO" id="GO:0044380">
    <property type="term" value="P:protein localization to cytoskeleton"/>
    <property type="evidence" value="ECO:0007669"/>
    <property type="project" value="TreeGrafter"/>
</dbReference>
<feature type="compositionally biased region" description="Polar residues" evidence="4">
    <location>
        <begin position="636"/>
        <end position="647"/>
    </location>
</feature>
<dbReference type="GO" id="GO:1990254">
    <property type="term" value="F:keratin filament binding"/>
    <property type="evidence" value="ECO:0007669"/>
    <property type="project" value="TreeGrafter"/>
</dbReference>
<feature type="region of interest" description="Disordered" evidence="4">
    <location>
        <begin position="437"/>
        <end position="461"/>
    </location>
</feature>
<keyword evidence="3" id="KW-0963">Cytoplasm</keyword>
<dbReference type="InterPro" id="IPR012461">
    <property type="entry name" value="SACK1"/>
</dbReference>
<organism evidence="6 7">
    <name type="scientific">Cynoglossus semilaevis</name>
    <name type="common">Tongue sole</name>
    <dbReference type="NCBI Taxonomy" id="244447"/>
    <lineage>
        <taxon>Eukaryota</taxon>
        <taxon>Metazoa</taxon>
        <taxon>Chordata</taxon>
        <taxon>Craniata</taxon>
        <taxon>Vertebrata</taxon>
        <taxon>Euteleostomi</taxon>
        <taxon>Actinopterygii</taxon>
        <taxon>Neopterygii</taxon>
        <taxon>Teleostei</taxon>
        <taxon>Neoteleostei</taxon>
        <taxon>Acanthomorphata</taxon>
        <taxon>Carangaria</taxon>
        <taxon>Pleuronectiformes</taxon>
        <taxon>Pleuronectoidei</taxon>
        <taxon>Cynoglossidae</taxon>
        <taxon>Cynoglossinae</taxon>
        <taxon>Cynoglossus</taxon>
    </lineage>
</organism>
<dbReference type="STRING" id="244447.ENSCSEP00000028273"/>
<feature type="compositionally biased region" description="Basic and acidic residues" evidence="4">
    <location>
        <begin position="1055"/>
        <end position="1066"/>
    </location>
</feature>
<evidence type="ECO:0000313" key="6">
    <source>
        <dbReference type="Ensembl" id="ENSCSEP00000028273.1"/>
    </source>
</evidence>
<dbReference type="Gene3D" id="3.30.870.10">
    <property type="entry name" value="Endonuclease Chain A"/>
    <property type="match status" value="1"/>
</dbReference>
<feature type="compositionally biased region" description="Low complexity" evidence="4">
    <location>
        <begin position="1100"/>
        <end position="1115"/>
    </location>
</feature>
<feature type="compositionally biased region" description="Polar residues" evidence="4">
    <location>
        <begin position="592"/>
        <end position="603"/>
    </location>
</feature>
<feature type="compositionally biased region" description="Polar residues" evidence="4">
    <location>
        <begin position="893"/>
        <end position="907"/>
    </location>
</feature>
<feature type="compositionally biased region" description="Basic and acidic residues" evidence="4">
    <location>
        <begin position="661"/>
        <end position="673"/>
    </location>
</feature>